<evidence type="ECO:0000256" key="1">
    <source>
        <dbReference type="ARBA" id="ARBA00022729"/>
    </source>
</evidence>
<dbReference type="Gene3D" id="3.40.30.10">
    <property type="entry name" value="Glutaredoxin"/>
    <property type="match status" value="1"/>
</dbReference>
<gene>
    <name evidence="3" type="ORF">ACFR99_17725</name>
</gene>
<keyword evidence="4" id="KW-1185">Reference proteome</keyword>
<dbReference type="PANTHER" id="PTHR15337">
    <property type="entry name" value="ANTERIOR GRADIENT PROTEIN-RELATED"/>
    <property type="match status" value="1"/>
</dbReference>
<feature type="domain" description="Thioredoxin" evidence="2">
    <location>
        <begin position="22"/>
        <end position="154"/>
    </location>
</feature>
<dbReference type="Pfam" id="PF13899">
    <property type="entry name" value="Thioredoxin_7"/>
    <property type="match status" value="1"/>
</dbReference>
<dbReference type="Proteomes" id="UP001597076">
    <property type="component" value="Unassembled WGS sequence"/>
</dbReference>
<dbReference type="SUPFAM" id="SSF52833">
    <property type="entry name" value="Thioredoxin-like"/>
    <property type="match status" value="1"/>
</dbReference>
<dbReference type="EMBL" id="JBHUDI010000011">
    <property type="protein sequence ID" value="MFD1565379.1"/>
    <property type="molecule type" value="Genomic_DNA"/>
</dbReference>
<comment type="caution">
    <text evidence="3">The sequence shown here is derived from an EMBL/GenBank/DDBJ whole genome shotgun (WGS) entry which is preliminary data.</text>
</comment>
<dbReference type="PROSITE" id="PS51352">
    <property type="entry name" value="THIOREDOXIN_2"/>
    <property type="match status" value="1"/>
</dbReference>
<reference evidence="3 4" key="1">
    <citation type="journal article" date="2019" name="Int. J. Syst. Evol. Microbiol.">
        <title>The Global Catalogue of Microorganisms (GCM) 10K type strain sequencing project: providing services to taxonomists for standard genome sequencing and annotation.</title>
        <authorList>
            <consortium name="The Broad Institute Genomics Platform"/>
            <consortium name="The Broad Institute Genome Sequencing Center for Infectious Disease"/>
            <person name="Wu L."/>
            <person name="Ma J."/>
        </authorList>
    </citation>
    <scope>NUCLEOTIDE SEQUENCE [LARGE SCALE GENOMIC DNA]</scope>
    <source>
        <strain evidence="3 4">CGMCC 1.12230</strain>
    </source>
</reference>
<accession>A0ABD6BJU7</accession>
<proteinExistence type="predicted"/>
<dbReference type="PANTHER" id="PTHR15337:SF11">
    <property type="entry name" value="THIOREDOXIN DOMAIN-CONTAINING PROTEIN"/>
    <property type="match status" value="1"/>
</dbReference>
<protein>
    <submittedName>
        <fullName evidence="3">Thioredoxin family protein</fullName>
    </submittedName>
</protein>
<name>A0ABD6BJU7_9EURY</name>
<dbReference type="InterPro" id="IPR013766">
    <property type="entry name" value="Thioredoxin_domain"/>
</dbReference>
<evidence type="ECO:0000313" key="3">
    <source>
        <dbReference type="EMBL" id="MFD1565379.1"/>
    </source>
</evidence>
<evidence type="ECO:0000259" key="2">
    <source>
        <dbReference type="PROSITE" id="PS51352"/>
    </source>
</evidence>
<organism evidence="3 4">
    <name type="scientific">Haloarchaeobius amylolyticus</name>
    <dbReference type="NCBI Taxonomy" id="1198296"/>
    <lineage>
        <taxon>Archaea</taxon>
        <taxon>Methanobacteriati</taxon>
        <taxon>Methanobacteriota</taxon>
        <taxon>Stenosarchaea group</taxon>
        <taxon>Halobacteria</taxon>
        <taxon>Halobacteriales</taxon>
        <taxon>Halorubellaceae</taxon>
        <taxon>Haloarchaeobius</taxon>
    </lineage>
</organism>
<dbReference type="InterPro" id="IPR051099">
    <property type="entry name" value="AGR/TXD"/>
</dbReference>
<keyword evidence="1" id="KW-0732">Signal</keyword>
<dbReference type="AlphaFoldDB" id="A0ABD6BJU7"/>
<dbReference type="InterPro" id="IPR036249">
    <property type="entry name" value="Thioredoxin-like_sf"/>
</dbReference>
<sequence length="159" mass="18092">MSISTRKVFTITIFIAAIGIGYYSMNAAPVLSDDSYTYHGETEWRTDVDDARQLAADQEKPMLIYFWTTWCTYCEDYNANAYSDPAVLEKLDEFVLLAVNLEDNSQQAGELQQRYDANYPPQHVAVTPDGEVLVEINGYAETDAFLGYLEEATEAWERQ</sequence>
<evidence type="ECO:0000313" key="4">
    <source>
        <dbReference type="Proteomes" id="UP001597076"/>
    </source>
</evidence>
<dbReference type="RefSeq" id="WP_390290234.1">
    <property type="nucleotide sequence ID" value="NZ_JBHUDI010000011.1"/>
</dbReference>